<dbReference type="AlphaFoldDB" id="A0A4Z2G357"/>
<gene>
    <name evidence="1" type="ORF">EYF80_041830</name>
</gene>
<evidence type="ECO:0000313" key="2">
    <source>
        <dbReference type="Proteomes" id="UP000314294"/>
    </source>
</evidence>
<protein>
    <submittedName>
        <fullName evidence="1">Uncharacterized protein</fullName>
    </submittedName>
</protein>
<comment type="caution">
    <text evidence="1">The sequence shown here is derived from an EMBL/GenBank/DDBJ whole genome shotgun (WGS) entry which is preliminary data.</text>
</comment>
<reference evidence="1 2" key="1">
    <citation type="submission" date="2019-03" db="EMBL/GenBank/DDBJ databases">
        <title>First draft genome of Liparis tanakae, snailfish: a comprehensive survey of snailfish specific genes.</title>
        <authorList>
            <person name="Kim W."/>
            <person name="Song I."/>
            <person name="Jeong J.-H."/>
            <person name="Kim D."/>
            <person name="Kim S."/>
            <person name="Ryu S."/>
            <person name="Song J.Y."/>
            <person name="Lee S.K."/>
        </authorList>
    </citation>
    <scope>NUCLEOTIDE SEQUENCE [LARGE SCALE GENOMIC DNA]</scope>
    <source>
        <tissue evidence="1">Muscle</tissue>
    </source>
</reference>
<dbReference type="Proteomes" id="UP000314294">
    <property type="component" value="Unassembled WGS sequence"/>
</dbReference>
<dbReference type="EMBL" id="SRLO01000717">
    <property type="protein sequence ID" value="TNN47968.1"/>
    <property type="molecule type" value="Genomic_DNA"/>
</dbReference>
<accession>A0A4Z2G357</accession>
<name>A0A4Z2G357_9TELE</name>
<proteinExistence type="predicted"/>
<keyword evidence="2" id="KW-1185">Reference proteome</keyword>
<evidence type="ECO:0000313" key="1">
    <source>
        <dbReference type="EMBL" id="TNN47968.1"/>
    </source>
</evidence>
<sequence length="135" mass="14015">MGTSKPAVPPCEVGTLTVTILLLAGRGSLVVTTFPPTEVPVIWKVANDCWKFLFCWNVTGVPILVDSTTLVVGVPWPDSEPMMTLGVAMGVAGVPVGVVRSSSSSATQVSITTGPVCLAGSGFLGRRALERSPFL</sequence>
<organism evidence="1 2">
    <name type="scientific">Liparis tanakae</name>
    <name type="common">Tanaka's snailfish</name>
    <dbReference type="NCBI Taxonomy" id="230148"/>
    <lineage>
        <taxon>Eukaryota</taxon>
        <taxon>Metazoa</taxon>
        <taxon>Chordata</taxon>
        <taxon>Craniata</taxon>
        <taxon>Vertebrata</taxon>
        <taxon>Euteleostomi</taxon>
        <taxon>Actinopterygii</taxon>
        <taxon>Neopterygii</taxon>
        <taxon>Teleostei</taxon>
        <taxon>Neoteleostei</taxon>
        <taxon>Acanthomorphata</taxon>
        <taxon>Eupercaria</taxon>
        <taxon>Perciformes</taxon>
        <taxon>Cottioidei</taxon>
        <taxon>Cottales</taxon>
        <taxon>Liparidae</taxon>
        <taxon>Liparis</taxon>
    </lineage>
</organism>